<dbReference type="Pfam" id="PF12662">
    <property type="entry name" value="cEGF"/>
    <property type="match status" value="1"/>
</dbReference>
<dbReference type="PANTHER" id="PTHR24034">
    <property type="entry name" value="EGF-LIKE DOMAIN-CONTAINING PROTEIN"/>
    <property type="match status" value="1"/>
</dbReference>
<keyword evidence="4 9" id="KW-0732">Signal</keyword>
<name>A0AAW2IED6_9NEOP</name>
<sequence length="443" mass="50078">MLPFLWISLALLITFGKCEGNPQVRHERTRYLTLGSRYHVGNDTNSDPYYPIQVPRYPMRPTQESRPLFSWDTPTQEFSAAPPLNYRGNISAVKPTYWHGRKKQKPSIKRAKAAEQSRSRGSSVSFRKSYVYKAIPPEEEKPKPSKKVIYVVSRRNERRKGGHRRKQCKDPQKCRRLGNEVVRYKPSKWRYGKNEVVRAQTGRGSANDVDHFPKGLIVEGLEELRNNRRYKKPKTFDRRVPQQSGICLTITEKCEQICTEEAGQATCSCYPGFTVVNGTKCVDIDECRTNNGGCDWKCVNTPGSRRCLCPDGYRLTDDRCIDVNECLLRNGHGPCQDTCINTMGGYYCTCDGLKGTVLAGDNHTCEEVNDCNTGAAGCSHSCISTFGRSFCTCPDGYELGDDWKTCHDIDECKEQEEHIRCEFGCVNTMGSYYCEMGNALSGG</sequence>
<dbReference type="EMBL" id="JARGDH010000001">
    <property type="protein sequence ID" value="KAL0280083.1"/>
    <property type="molecule type" value="Genomic_DNA"/>
</dbReference>
<proteinExistence type="predicted"/>
<dbReference type="SUPFAM" id="SSF57184">
    <property type="entry name" value="Growth factor receptor domain"/>
    <property type="match status" value="1"/>
</dbReference>
<dbReference type="SMART" id="SM00179">
    <property type="entry name" value="EGF_CA"/>
    <property type="match status" value="5"/>
</dbReference>
<evidence type="ECO:0000313" key="11">
    <source>
        <dbReference type="EMBL" id="KAL0280083.1"/>
    </source>
</evidence>
<evidence type="ECO:0000256" key="7">
    <source>
        <dbReference type="ARBA" id="ARBA00023180"/>
    </source>
</evidence>
<dbReference type="AlphaFoldDB" id="A0AAW2IED6"/>
<keyword evidence="2" id="KW-0964">Secreted</keyword>
<dbReference type="SMART" id="SM00181">
    <property type="entry name" value="EGF"/>
    <property type="match status" value="4"/>
</dbReference>
<keyword evidence="7" id="KW-0325">Glycoprotein</keyword>
<feature type="signal peptide" evidence="9">
    <location>
        <begin position="1"/>
        <end position="20"/>
    </location>
</feature>
<feature type="region of interest" description="Disordered" evidence="8">
    <location>
        <begin position="98"/>
        <end position="122"/>
    </location>
</feature>
<dbReference type="InterPro" id="IPR049883">
    <property type="entry name" value="NOTCH1_EGF-like"/>
</dbReference>
<evidence type="ECO:0000256" key="8">
    <source>
        <dbReference type="SAM" id="MobiDB-lite"/>
    </source>
</evidence>
<evidence type="ECO:0000256" key="5">
    <source>
        <dbReference type="ARBA" id="ARBA00022737"/>
    </source>
</evidence>
<evidence type="ECO:0000256" key="6">
    <source>
        <dbReference type="ARBA" id="ARBA00023157"/>
    </source>
</evidence>
<dbReference type="PROSITE" id="PS01187">
    <property type="entry name" value="EGF_CA"/>
    <property type="match status" value="2"/>
</dbReference>
<dbReference type="GO" id="GO:0005509">
    <property type="term" value="F:calcium ion binding"/>
    <property type="evidence" value="ECO:0007669"/>
    <property type="project" value="InterPro"/>
</dbReference>
<evidence type="ECO:0000256" key="1">
    <source>
        <dbReference type="ARBA" id="ARBA00004613"/>
    </source>
</evidence>
<dbReference type="PANTHER" id="PTHR24034:SF89">
    <property type="entry name" value="COMPLEMENT COMPONENT C1Q RECEPTOR"/>
    <property type="match status" value="1"/>
</dbReference>
<dbReference type="FunFam" id="2.10.25.10:FF:000014">
    <property type="entry name" value="Latent-transforming growth factor beta-binding protein 3"/>
    <property type="match status" value="1"/>
</dbReference>
<dbReference type="InterPro" id="IPR000742">
    <property type="entry name" value="EGF"/>
</dbReference>
<dbReference type="PROSITE" id="PS01186">
    <property type="entry name" value="EGF_2"/>
    <property type="match status" value="2"/>
</dbReference>
<dbReference type="SUPFAM" id="SSF57196">
    <property type="entry name" value="EGF/Laminin"/>
    <property type="match status" value="2"/>
</dbReference>
<evidence type="ECO:0000256" key="4">
    <source>
        <dbReference type="ARBA" id="ARBA00022729"/>
    </source>
</evidence>
<dbReference type="CDD" id="cd00054">
    <property type="entry name" value="EGF_CA"/>
    <property type="match status" value="2"/>
</dbReference>
<protein>
    <recommendedName>
        <fullName evidence="10">EGF-like domain-containing protein</fullName>
    </recommendedName>
</protein>
<evidence type="ECO:0000259" key="10">
    <source>
        <dbReference type="PROSITE" id="PS01186"/>
    </source>
</evidence>
<keyword evidence="6" id="KW-1015">Disulfide bond</keyword>
<feature type="domain" description="EGF-like" evidence="10">
    <location>
        <begin position="391"/>
        <end position="406"/>
    </location>
</feature>
<feature type="compositionally biased region" description="Basic residues" evidence="8">
    <location>
        <begin position="99"/>
        <end position="111"/>
    </location>
</feature>
<comment type="subcellular location">
    <subcellularLocation>
        <location evidence="1">Secreted</location>
    </subcellularLocation>
</comment>
<comment type="caution">
    <text evidence="11">The sequence shown here is derived from an EMBL/GenBank/DDBJ whole genome shotgun (WGS) entry which is preliminary data.</text>
</comment>
<keyword evidence="5" id="KW-0677">Repeat</keyword>
<feature type="domain" description="EGF-like" evidence="10">
    <location>
        <begin position="307"/>
        <end position="320"/>
    </location>
</feature>
<gene>
    <name evidence="11" type="ORF">PYX00_001478</name>
</gene>
<feature type="chain" id="PRO_5043710807" description="EGF-like domain-containing protein" evidence="9">
    <location>
        <begin position="21"/>
        <end position="443"/>
    </location>
</feature>
<dbReference type="InterPro" id="IPR050751">
    <property type="entry name" value="ECM_structural_protein"/>
</dbReference>
<dbReference type="Pfam" id="PF14670">
    <property type="entry name" value="FXa_inhibition"/>
    <property type="match status" value="2"/>
</dbReference>
<accession>A0AAW2IED6</accession>
<dbReference type="InterPro" id="IPR009030">
    <property type="entry name" value="Growth_fac_rcpt_cys_sf"/>
</dbReference>
<evidence type="ECO:0000256" key="3">
    <source>
        <dbReference type="ARBA" id="ARBA00022536"/>
    </source>
</evidence>
<dbReference type="Pfam" id="PF07645">
    <property type="entry name" value="EGF_CA"/>
    <property type="match status" value="2"/>
</dbReference>
<organism evidence="11">
    <name type="scientific">Menopon gallinae</name>
    <name type="common">poultry shaft louse</name>
    <dbReference type="NCBI Taxonomy" id="328185"/>
    <lineage>
        <taxon>Eukaryota</taxon>
        <taxon>Metazoa</taxon>
        <taxon>Ecdysozoa</taxon>
        <taxon>Arthropoda</taxon>
        <taxon>Hexapoda</taxon>
        <taxon>Insecta</taxon>
        <taxon>Pterygota</taxon>
        <taxon>Neoptera</taxon>
        <taxon>Paraneoptera</taxon>
        <taxon>Psocodea</taxon>
        <taxon>Troctomorpha</taxon>
        <taxon>Phthiraptera</taxon>
        <taxon>Amblycera</taxon>
        <taxon>Menoponidae</taxon>
        <taxon>Menopon</taxon>
    </lineage>
</organism>
<keyword evidence="3" id="KW-0245">EGF-like domain</keyword>
<dbReference type="InterPro" id="IPR001881">
    <property type="entry name" value="EGF-like_Ca-bd_dom"/>
</dbReference>
<dbReference type="InterPro" id="IPR026823">
    <property type="entry name" value="cEGF"/>
</dbReference>
<reference evidence="11" key="1">
    <citation type="journal article" date="2024" name="Gigascience">
        <title>Chromosome-level genome of the poultry shaft louse Menopon gallinae provides insight into the host-switching and adaptive evolution of parasitic lice.</title>
        <authorList>
            <person name="Xu Y."/>
            <person name="Ma L."/>
            <person name="Liu S."/>
            <person name="Liang Y."/>
            <person name="Liu Q."/>
            <person name="He Z."/>
            <person name="Tian L."/>
            <person name="Duan Y."/>
            <person name="Cai W."/>
            <person name="Li H."/>
            <person name="Song F."/>
        </authorList>
    </citation>
    <scope>NUCLEOTIDE SEQUENCE</scope>
    <source>
        <strain evidence="11">Cailab_2023a</strain>
    </source>
</reference>
<evidence type="ECO:0000256" key="2">
    <source>
        <dbReference type="ARBA" id="ARBA00022525"/>
    </source>
</evidence>
<dbReference type="Gene3D" id="2.10.25.10">
    <property type="entry name" value="Laminin"/>
    <property type="match status" value="5"/>
</dbReference>
<dbReference type="GO" id="GO:0005576">
    <property type="term" value="C:extracellular region"/>
    <property type="evidence" value="ECO:0007669"/>
    <property type="project" value="UniProtKB-SubCell"/>
</dbReference>
<dbReference type="InterPro" id="IPR018097">
    <property type="entry name" value="EGF_Ca-bd_CS"/>
</dbReference>
<evidence type="ECO:0000256" key="9">
    <source>
        <dbReference type="SAM" id="SignalP"/>
    </source>
</evidence>
<dbReference type="FunFam" id="2.10.25.10:FF:000037">
    <property type="entry name" value="Signal peptide, CUB domain and EGF-like domain-containing 2"/>
    <property type="match status" value="1"/>
</dbReference>